<accession>A0ABV3GFQ0</accession>
<evidence type="ECO:0000313" key="2">
    <source>
        <dbReference type="EMBL" id="MEV0970470.1"/>
    </source>
</evidence>
<organism evidence="2 3">
    <name type="scientific">Microtetraspora glauca</name>
    <dbReference type="NCBI Taxonomy" id="1996"/>
    <lineage>
        <taxon>Bacteria</taxon>
        <taxon>Bacillati</taxon>
        <taxon>Actinomycetota</taxon>
        <taxon>Actinomycetes</taxon>
        <taxon>Streptosporangiales</taxon>
        <taxon>Streptosporangiaceae</taxon>
        <taxon>Microtetraspora</taxon>
    </lineage>
</organism>
<sequence>MRGRAGIVTAALLTGLVASLPQGAGAQTGASADWRQGKVFGGSEAAVAVRDRPYGSVVGFATAESTIRALCYVDGGRPVTGWWHPANPYWDRVEVAASGGRGYTGYGYVADVWLDTGGDITAQLKPCSSRKAG</sequence>
<protein>
    <recommendedName>
        <fullName evidence="4">SH3 domain-containing protein</fullName>
    </recommendedName>
</protein>
<evidence type="ECO:0008006" key="4">
    <source>
        <dbReference type="Google" id="ProtNLM"/>
    </source>
</evidence>
<gene>
    <name evidence="2" type="ORF">AB0I59_17695</name>
</gene>
<feature type="chain" id="PRO_5045375316" description="SH3 domain-containing protein" evidence="1">
    <location>
        <begin position="27"/>
        <end position="133"/>
    </location>
</feature>
<proteinExistence type="predicted"/>
<keyword evidence="3" id="KW-1185">Reference proteome</keyword>
<name>A0ABV3GFQ0_MICGL</name>
<dbReference type="EMBL" id="JBFALK010000009">
    <property type="protein sequence ID" value="MEV0970470.1"/>
    <property type="molecule type" value="Genomic_DNA"/>
</dbReference>
<feature type="signal peptide" evidence="1">
    <location>
        <begin position="1"/>
        <end position="26"/>
    </location>
</feature>
<keyword evidence="1" id="KW-0732">Signal</keyword>
<evidence type="ECO:0000256" key="1">
    <source>
        <dbReference type="SAM" id="SignalP"/>
    </source>
</evidence>
<reference evidence="2 3" key="1">
    <citation type="submission" date="2024-06" db="EMBL/GenBank/DDBJ databases">
        <title>The Natural Products Discovery Center: Release of the First 8490 Sequenced Strains for Exploring Actinobacteria Biosynthetic Diversity.</title>
        <authorList>
            <person name="Kalkreuter E."/>
            <person name="Kautsar S.A."/>
            <person name="Yang D."/>
            <person name="Bader C.D."/>
            <person name="Teijaro C.N."/>
            <person name="Fluegel L."/>
            <person name="Davis C.M."/>
            <person name="Simpson J.R."/>
            <person name="Lauterbach L."/>
            <person name="Steele A.D."/>
            <person name="Gui C."/>
            <person name="Meng S."/>
            <person name="Li G."/>
            <person name="Viehrig K."/>
            <person name="Ye F."/>
            <person name="Su P."/>
            <person name="Kiefer A.F."/>
            <person name="Nichols A."/>
            <person name="Cepeda A.J."/>
            <person name="Yan W."/>
            <person name="Fan B."/>
            <person name="Jiang Y."/>
            <person name="Adhikari A."/>
            <person name="Zheng C.-J."/>
            <person name="Schuster L."/>
            <person name="Cowan T.M."/>
            <person name="Smanski M.J."/>
            <person name="Chevrette M.G."/>
            <person name="De Carvalho L.P.S."/>
            <person name="Shen B."/>
        </authorList>
    </citation>
    <scope>NUCLEOTIDE SEQUENCE [LARGE SCALE GENOMIC DNA]</scope>
    <source>
        <strain evidence="2 3">NPDC050100</strain>
    </source>
</reference>
<evidence type="ECO:0000313" key="3">
    <source>
        <dbReference type="Proteomes" id="UP001551675"/>
    </source>
</evidence>
<dbReference type="RefSeq" id="WP_358133914.1">
    <property type="nucleotide sequence ID" value="NZ_JBFALK010000009.1"/>
</dbReference>
<comment type="caution">
    <text evidence="2">The sequence shown here is derived from an EMBL/GenBank/DDBJ whole genome shotgun (WGS) entry which is preliminary data.</text>
</comment>
<dbReference type="Proteomes" id="UP001551675">
    <property type="component" value="Unassembled WGS sequence"/>
</dbReference>